<evidence type="ECO:0000313" key="3">
    <source>
        <dbReference type="Proteomes" id="UP001229421"/>
    </source>
</evidence>
<gene>
    <name evidence="2" type="ORF">QVD17_04203</name>
</gene>
<protein>
    <submittedName>
        <fullName evidence="2">Uncharacterized protein</fullName>
    </submittedName>
</protein>
<name>A0AAD8PA97_TARER</name>
<evidence type="ECO:0000313" key="2">
    <source>
        <dbReference type="EMBL" id="KAK1438394.1"/>
    </source>
</evidence>
<keyword evidence="3" id="KW-1185">Reference proteome</keyword>
<feature type="signal peptide" evidence="1">
    <location>
        <begin position="1"/>
        <end position="26"/>
    </location>
</feature>
<keyword evidence="1" id="KW-0732">Signal</keyword>
<proteinExistence type="predicted"/>
<dbReference type="AlphaFoldDB" id="A0AAD8PA97"/>
<accession>A0AAD8PA97</accession>
<dbReference type="Proteomes" id="UP001229421">
    <property type="component" value="Unassembled WGS sequence"/>
</dbReference>
<reference evidence="2" key="1">
    <citation type="journal article" date="2023" name="bioRxiv">
        <title>Improved chromosome-level genome assembly for marigold (Tagetes erecta).</title>
        <authorList>
            <person name="Jiang F."/>
            <person name="Yuan L."/>
            <person name="Wang S."/>
            <person name="Wang H."/>
            <person name="Xu D."/>
            <person name="Wang A."/>
            <person name="Fan W."/>
        </authorList>
    </citation>
    <scope>NUCLEOTIDE SEQUENCE</scope>
    <source>
        <strain evidence="2">WSJ</strain>
        <tissue evidence="2">Leaf</tissue>
    </source>
</reference>
<sequence>MLKILLIWHLLFCMMQFFLLKNRAGGIKNLFLRLKMHTDTDMFMAKCDCIKCQYMIPSKILQHGSLT</sequence>
<organism evidence="2 3">
    <name type="scientific">Tagetes erecta</name>
    <name type="common">African marigold</name>
    <dbReference type="NCBI Taxonomy" id="13708"/>
    <lineage>
        <taxon>Eukaryota</taxon>
        <taxon>Viridiplantae</taxon>
        <taxon>Streptophyta</taxon>
        <taxon>Embryophyta</taxon>
        <taxon>Tracheophyta</taxon>
        <taxon>Spermatophyta</taxon>
        <taxon>Magnoliopsida</taxon>
        <taxon>eudicotyledons</taxon>
        <taxon>Gunneridae</taxon>
        <taxon>Pentapetalae</taxon>
        <taxon>asterids</taxon>
        <taxon>campanulids</taxon>
        <taxon>Asterales</taxon>
        <taxon>Asteraceae</taxon>
        <taxon>Asteroideae</taxon>
        <taxon>Heliantheae alliance</taxon>
        <taxon>Tageteae</taxon>
        <taxon>Tagetes</taxon>
    </lineage>
</organism>
<feature type="chain" id="PRO_5042237906" evidence="1">
    <location>
        <begin position="27"/>
        <end position="67"/>
    </location>
</feature>
<evidence type="ECO:0000256" key="1">
    <source>
        <dbReference type="SAM" id="SignalP"/>
    </source>
</evidence>
<comment type="caution">
    <text evidence="2">The sequence shown here is derived from an EMBL/GenBank/DDBJ whole genome shotgun (WGS) entry which is preliminary data.</text>
</comment>
<dbReference type="EMBL" id="JAUHHV010000001">
    <property type="protein sequence ID" value="KAK1438394.1"/>
    <property type="molecule type" value="Genomic_DNA"/>
</dbReference>